<accession>A0ABT4IBE7</accession>
<evidence type="ECO:0000313" key="2">
    <source>
        <dbReference type="EMBL" id="MCZ0859064.1"/>
    </source>
</evidence>
<organism evidence="2 3">
    <name type="scientific">Actinomyces israelii</name>
    <dbReference type="NCBI Taxonomy" id="1659"/>
    <lineage>
        <taxon>Bacteria</taxon>
        <taxon>Bacillati</taxon>
        <taxon>Actinomycetota</taxon>
        <taxon>Actinomycetes</taxon>
        <taxon>Actinomycetales</taxon>
        <taxon>Actinomycetaceae</taxon>
        <taxon>Actinomyces</taxon>
    </lineage>
</organism>
<reference evidence="2" key="1">
    <citation type="submission" date="2022-10" db="EMBL/GenBank/DDBJ databases">
        <title>Genome sequence of Actinomyces israelii ATCC 10048.</title>
        <authorList>
            <person name="Watt R.M."/>
            <person name="Tong W.M."/>
        </authorList>
    </citation>
    <scope>NUCLEOTIDE SEQUENCE</scope>
    <source>
        <strain evidence="2">ATCC 10048</strain>
    </source>
</reference>
<comment type="caution">
    <text evidence="2">The sequence shown here is derived from an EMBL/GenBank/DDBJ whole genome shotgun (WGS) entry which is preliminary data.</text>
</comment>
<evidence type="ECO:0000259" key="1">
    <source>
        <dbReference type="Pfam" id="PF13794"/>
    </source>
</evidence>
<dbReference type="Pfam" id="PF13794">
    <property type="entry name" value="MiaE_2"/>
    <property type="match status" value="1"/>
</dbReference>
<dbReference type="Proteomes" id="UP001072034">
    <property type="component" value="Unassembled WGS sequence"/>
</dbReference>
<proteinExistence type="predicted"/>
<dbReference type="EMBL" id="JAPTMY010000037">
    <property type="protein sequence ID" value="MCZ0859064.1"/>
    <property type="molecule type" value="Genomic_DNA"/>
</dbReference>
<keyword evidence="3" id="KW-1185">Reference proteome</keyword>
<gene>
    <name evidence="2" type="ORF">OHJ16_13550</name>
</gene>
<dbReference type="InterPro" id="IPR059125">
    <property type="entry name" value="Ferritin_actino"/>
</dbReference>
<dbReference type="RefSeq" id="WP_043563582.1">
    <property type="nucleotide sequence ID" value="NZ_CP124548.1"/>
</dbReference>
<protein>
    <submittedName>
        <fullName evidence="2">Ferritin-like fold-containing protein</fullName>
    </submittedName>
</protein>
<dbReference type="Gene3D" id="1.20.1260.10">
    <property type="match status" value="1"/>
</dbReference>
<sequence>MSTPSPPSLSSPAHVQSVLGMVAFVCASACTRYAKDADKAPSMGPRAELLHMSAERVAAFDTVSELGRRAGADVSAGTERFIGSLGDLDERLRPSDWAERLIKTYLAFGLLLDFCGALVDGLDEPLRGSVRAVLRADRFGATAAAELLDDVADDPQLAARLGLWGRRVVGEEIGTLQRMLSVHPELLGGGADAAGLHEVLSRGATSRMRGLGLRA</sequence>
<feature type="domain" description="Ferritin-like" evidence="1">
    <location>
        <begin position="14"/>
        <end position="181"/>
    </location>
</feature>
<name>A0ABT4IBE7_9ACTO</name>
<dbReference type="InterPro" id="IPR012347">
    <property type="entry name" value="Ferritin-like"/>
</dbReference>
<evidence type="ECO:0000313" key="3">
    <source>
        <dbReference type="Proteomes" id="UP001072034"/>
    </source>
</evidence>